<dbReference type="Gene3D" id="1.10.260.40">
    <property type="entry name" value="lambda repressor-like DNA-binding domains"/>
    <property type="match status" value="1"/>
</dbReference>
<evidence type="ECO:0000313" key="3">
    <source>
        <dbReference type="Proteomes" id="UP000247973"/>
    </source>
</evidence>
<keyword evidence="3" id="KW-1185">Reference proteome</keyword>
<dbReference type="InterPro" id="IPR010982">
    <property type="entry name" value="Lambda_DNA-bd_dom_sf"/>
</dbReference>
<organism evidence="2 3">
    <name type="scientific">Dysgonomonas alginatilytica</name>
    <dbReference type="NCBI Taxonomy" id="1605892"/>
    <lineage>
        <taxon>Bacteria</taxon>
        <taxon>Pseudomonadati</taxon>
        <taxon>Bacteroidota</taxon>
        <taxon>Bacteroidia</taxon>
        <taxon>Bacteroidales</taxon>
        <taxon>Dysgonomonadaceae</taxon>
        <taxon>Dysgonomonas</taxon>
    </lineage>
</organism>
<accession>A0A2V3PL85</accession>
<dbReference type="EMBL" id="QICL01000020">
    <property type="protein sequence ID" value="PXV62390.1"/>
    <property type="molecule type" value="Genomic_DNA"/>
</dbReference>
<dbReference type="GO" id="GO:0003677">
    <property type="term" value="F:DNA binding"/>
    <property type="evidence" value="ECO:0007669"/>
    <property type="project" value="InterPro"/>
</dbReference>
<proteinExistence type="predicted"/>
<gene>
    <name evidence="2" type="ORF">CLV62_12079</name>
</gene>
<sequence length="227" mass="26625">MNYNFAKMSEQTEINFALTGDIVKEAREAAEMTQDELALYLGSSRQTVSTWENRDGEINIRPQLRKKLIDFITAGFCNRFQKTDVSEYKISAPYIKIDYYENYIQSLENGNRFFDFYLNEYPRGFYIAFQVNTKAMENNKKHSLSFLDIAIGKEVKMEEFNKEYEVYTIWIIVLSDKLIFTQLTDHNKKSNEIVCNYLNPSAKVSEQTLNLADVRKIFKVVQRVTTL</sequence>
<dbReference type="PROSITE" id="PS50943">
    <property type="entry name" value="HTH_CROC1"/>
    <property type="match status" value="1"/>
</dbReference>
<dbReference type="Pfam" id="PF01381">
    <property type="entry name" value="HTH_3"/>
    <property type="match status" value="1"/>
</dbReference>
<evidence type="ECO:0000259" key="1">
    <source>
        <dbReference type="PROSITE" id="PS50943"/>
    </source>
</evidence>
<dbReference type="CDD" id="cd00093">
    <property type="entry name" value="HTH_XRE"/>
    <property type="match status" value="1"/>
</dbReference>
<dbReference type="AlphaFoldDB" id="A0A2V3PL85"/>
<feature type="domain" description="HTH cro/C1-type" evidence="1">
    <location>
        <begin position="23"/>
        <end position="53"/>
    </location>
</feature>
<reference evidence="2 3" key="1">
    <citation type="submission" date="2018-03" db="EMBL/GenBank/DDBJ databases">
        <title>Genomic Encyclopedia of Archaeal and Bacterial Type Strains, Phase II (KMG-II): from individual species to whole genera.</title>
        <authorList>
            <person name="Goeker M."/>
        </authorList>
    </citation>
    <scope>NUCLEOTIDE SEQUENCE [LARGE SCALE GENOMIC DNA]</scope>
    <source>
        <strain evidence="2 3">DSM 100214</strain>
    </source>
</reference>
<evidence type="ECO:0000313" key="2">
    <source>
        <dbReference type="EMBL" id="PXV62390.1"/>
    </source>
</evidence>
<comment type="caution">
    <text evidence="2">The sequence shown here is derived from an EMBL/GenBank/DDBJ whole genome shotgun (WGS) entry which is preliminary data.</text>
</comment>
<dbReference type="InterPro" id="IPR001387">
    <property type="entry name" value="Cro/C1-type_HTH"/>
</dbReference>
<protein>
    <submittedName>
        <fullName evidence="2">Helix-turn-helix protein</fullName>
    </submittedName>
</protein>
<dbReference type="SUPFAM" id="SSF47413">
    <property type="entry name" value="lambda repressor-like DNA-binding domains"/>
    <property type="match status" value="1"/>
</dbReference>
<dbReference type="Proteomes" id="UP000247973">
    <property type="component" value="Unassembled WGS sequence"/>
</dbReference>
<name>A0A2V3PL85_9BACT</name>